<evidence type="ECO:0000313" key="9">
    <source>
        <dbReference type="EMBL" id="EOB12202.1"/>
    </source>
</evidence>
<dbReference type="PANTHER" id="PTHR10625">
    <property type="entry name" value="HISTONE DEACETYLASE HDAC1-RELATED"/>
    <property type="match status" value="1"/>
</dbReference>
<dbReference type="InterPro" id="IPR037138">
    <property type="entry name" value="His_deacetylse_dom_sf"/>
</dbReference>
<dbReference type="STRING" id="578461.R0KPT2"/>
<dbReference type="GO" id="GO:0000118">
    <property type="term" value="C:histone deacetylase complex"/>
    <property type="evidence" value="ECO:0007669"/>
    <property type="project" value="UniProtKB-ARBA"/>
</dbReference>
<evidence type="ECO:0000256" key="4">
    <source>
        <dbReference type="ARBA" id="ARBA00022853"/>
    </source>
</evidence>
<dbReference type="Gene3D" id="3.40.800.20">
    <property type="entry name" value="Histone deacetylase domain"/>
    <property type="match status" value="1"/>
</dbReference>
<name>R0KPT2_NOSB1</name>
<dbReference type="HOGENOM" id="CLU_007727_7_4_1"/>
<dbReference type="InterPro" id="IPR023696">
    <property type="entry name" value="Ureohydrolase_dom_sf"/>
</dbReference>
<feature type="binding site" evidence="7">
    <location>
        <position position="150"/>
    </location>
    <ligand>
        <name>a divalent metal cation</name>
        <dbReference type="ChEBI" id="CHEBI:60240"/>
    </ligand>
</feature>
<dbReference type="PIRSF" id="PIRSF037913">
    <property type="entry name" value="His_deacetylse_1"/>
    <property type="match status" value="1"/>
</dbReference>
<dbReference type="OrthoDB" id="1918432at2759"/>
<evidence type="ECO:0000256" key="7">
    <source>
        <dbReference type="PIRSR" id="PIRSR037913-3"/>
    </source>
</evidence>
<feature type="domain" description="Histone deacetylase" evidence="8">
    <location>
        <begin position="20"/>
        <end position="285"/>
    </location>
</feature>
<dbReference type="InterPro" id="IPR000286">
    <property type="entry name" value="HDACs"/>
</dbReference>
<dbReference type="CDD" id="cd09991">
    <property type="entry name" value="HDAC_classI"/>
    <property type="match status" value="1"/>
</dbReference>
<dbReference type="EMBL" id="KB909411">
    <property type="protein sequence ID" value="EOB12202.1"/>
    <property type="molecule type" value="Genomic_DNA"/>
</dbReference>
<dbReference type="PANTHER" id="PTHR10625:SF10">
    <property type="entry name" value="HISTONE DEACETYLASE HDAC1"/>
    <property type="match status" value="1"/>
</dbReference>
<dbReference type="InterPro" id="IPR023801">
    <property type="entry name" value="His_deacetylse_dom"/>
</dbReference>
<feature type="binding site" evidence="7">
    <location>
        <position position="232"/>
    </location>
    <ligand>
        <name>a divalent metal cation</name>
        <dbReference type="ChEBI" id="CHEBI:60240"/>
    </ligand>
</feature>
<gene>
    <name evidence="9" type="primary">HDAC3</name>
    <name evidence="9" type="ORF">NBO_503g0001</name>
</gene>
<feature type="binding site" evidence="7">
    <location>
        <position position="148"/>
    </location>
    <ligand>
        <name>a divalent metal cation</name>
        <dbReference type="ChEBI" id="CHEBI:60240"/>
    </ligand>
</feature>
<feature type="binding site" evidence="6">
    <location>
        <position position="121"/>
    </location>
    <ligand>
        <name>substrate</name>
    </ligand>
</feature>
<dbReference type="OMA" id="ITDFYYL"/>
<evidence type="ECO:0000256" key="1">
    <source>
        <dbReference type="ARBA" id="ARBA00006457"/>
    </source>
</evidence>
<protein>
    <recommendedName>
        <fullName evidence="2">histone deacetylase</fullName>
        <ecNumber evidence="2">3.5.1.98</ecNumber>
    </recommendedName>
</protein>
<evidence type="ECO:0000259" key="8">
    <source>
        <dbReference type="Pfam" id="PF00850"/>
    </source>
</evidence>
<keyword evidence="7" id="KW-0479">Metal-binding</keyword>
<dbReference type="AlphaFoldDB" id="R0KPT2"/>
<dbReference type="GO" id="GO:0046872">
    <property type="term" value="F:metal ion binding"/>
    <property type="evidence" value="ECO:0007669"/>
    <property type="project" value="UniProtKB-KW"/>
</dbReference>
<dbReference type="EC" id="3.5.1.98" evidence="2"/>
<keyword evidence="4" id="KW-0156">Chromatin regulator</keyword>
<sequence length="343" mass="38720">MKIAYIHDDSVGLYHYGPKHPMKPFRISITHSLVKSFGLDKEMDIIKPSTRKLTYHTKEYLDNLGVIETSDCPSFDGLQEFCSKYASSTINGASLLTNKKYEVVINWSGGLHHAHKNEPSGFCFVNDIVMAILELLKTYEKVMYIDIDVHHGDGVEEAFLMNDRVLTLSLHKFGRGFFPETGPLMTGDYKAVNVPLLSGIDDESYHYIFEPVVEHCVKKFRPNAIVMQCGADSLAEDRLGVFNLSIPGHAHCVKFVKSYGIPLLVLGGGGYTLTNVARCWAYETGVICGREEIDSIPEDNPFYSYFSPTYSLTPKFRRKFANKNDKNYLDSISGFICEKIDKY</sequence>
<evidence type="ECO:0000256" key="2">
    <source>
        <dbReference type="ARBA" id="ARBA00012111"/>
    </source>
</evidence>
<dbReference type="Proteomes" id="UP000016927">
    <property type="component" value="Unassembled WGS sequence"/>
</dbReference>
<feature type="binding site" evidence="6">
    <location>
        <position position="71"/>
    </location>
    <ligand>
        <name>substrate</name>
    </ligand>
</feature>
<dbReference type="SUPFAM" id="SSF52768">
    <property type="entry name" value="Arginase/deacetylase"/>
    <property type="match status" value="1"/>
</dbReference>
<accession>R0KPT2</accession>
<proteinExistence type="inferred from homology"/>
<reference evidence="9 10" key="1">
    <citation type="journal article" date="2013" name="BMC Genomics">
        <title>Comparative genomics of parasitic silkworm microsporidia reveal an association between genome expansion and host adaptation.</title>
        <authorList>
            <person name="Pan G."/>
            <person name="Xu J."/>
            <person name="Li T."/>
            <person name="Xia Q."/>
            <person name="Liu S.L."/>
            <person name="Zhang G."/>
            <person name="Li S."/>
            <person name="Li C."/>
            <person name="Liu H."/>
            <person name="Yang L."/>
            <person name="Liu T."/>
            <person name="Zhang X."/>
            <person name="Wu Z."/>
            <person name="Fan W."/>
            <person name="Dang X."/>
            <person name="Xiang H."/>
            <person name="Tao M."/>
            <person name="Li Y."/>
            <person name="Hu J."/>
            <person name="Li Z."/>
            <person name="Lin L."/>
            <person name="Luo J."/>
            <person name="Geng L."/>
            <person name="Wang L."/>
            <person name="Long M."/>
            <person name="Wan Y."/>
            <person name="He N."/>
            <person name="Zhang Z."/>
            <person name="Lu C."/>
            <person name="Keeling P.J."/>
            <person name="Wang J."/>
            <person name="Xiang Z."/>
            <person name="Zhou Z."/>
        </authorList>
    </citation>
    <scope>NUCLEOTIDE SEQUENCE [LARGE SCALE GENOMIC DNA]</scope>
    <source>
        <strain evidence="10">CQ1 / CVCC 102059</strain>
    </source>
</reference>
<keyword evidence="10" id="KW-1185">Reference proteome</keyword>
<keyword evidence="3" id="KW-0378">Hydrolase</keyword>
<evidence type="ECO:0000313" key="10">
    <source>
        <dbReference type="Proteomes" id="UP000016927"/>
    </source>
</evidence>
<dbReference type="InterPro" id="IPR003084">
    <property type="entry name" value="HDAC_I/II"/>
</dbReference>
<comment type="similarity">
    <text evidence="1">Belongs to the histone deacetylase family. HD type 1 subfamily.</text>
</comment>
<dbReference type="GO" id="GO:0141221">
    <property type="term" value="F:histone deacetylase activity, hydrolytic mechanism"/>
    <property type="evidence" value="ECO:0007669"/>
    <property type="project" value="UniProtKB-EC"/>
</dbReference>
<feature type="binding site" evidence="6">
    <location>
        <position position="271"/>
    </location>
    <ligand>
        <name>substrate</name>
    </ligand>
</feature>
<dbReference type="PRINTS" id="PR01270">
    <property type="entry name" value="HDASUPER"/>
</dbReference>
<evidence type="ECO:0000256" key="5">
    <source>
        <dbReference type="PIRSR" id="PIRSR037913-1"/>
    </source>
</evidence>
<dbReference type="VEuPathDB" id="MicrosporidiaDB:NBO_503g0001"/>
<evidence type="ECO:0000256" key="6">
    <source>
        <dbReference type="PIRSR" id="PIRSR037913-2"/>
    </source>
</evidence>
<dbReference type="Pfam" id="PF00850">
    <property type="entry name" value="Hist_deacetyl"/>
    <property type="match status" value="1"/>
</dbReference>
<organism evidence="9 10">
    <name type="scientific">Nosema bombycis (strain CQ1 / CVCC 102059)</name>
    <name type="common">Microsporidian parasite</name>
    <name type="synonym">Pebrine of silkworm</name>
    <dbReference type="NCBI Taxonomy" id="578461"/>
    <lineage>
        <taxon>Eukaryota</taxon>
        <taxon>Fungi</taxon>
        <taxon>Fungi incertae sedis</taxon>
        <taxon>Microsporidia</taxon>
        <taxon>Nosematidae</taxon>
        <taxon>Nosema</taxon>
    </lineage>
</organism>
<evidence type="ECO:0000256" key="3">
    <source>
        <dbReference type="ARBA" id="ARBA00022801"/>
    </source>
</evidence>
<feature type="active site" description="Proton acceptor" evidence="5">
    <location>
        <position position="113"/>
    </location>
</feature>
<dbReference type="GO" id="GO:0040029">
    <property type="term" value="P:epigenetic regulation of gene expression"/>
    <property type="evidence" value="ECO:0007669"/>
    <property type="project" value="TreeGrafter"/>
</dbReference>